<dbReference type="AlphaFoldDB" id="A0A5P0YN91"/>
<dbReference type="RefSeq" id="WP_143647238.1">
    <property type="nucleotide sequence ID" value="NZ_JABJXA010000051.1"/>
</dbReference>
<evidence type="ECO:0000313" key="6">
    <source>
        <dbReference type="Proteomes" id="UP000320857"/>
    </source>
</evidence>
<organism evidence="5 6">
    <name type="scientific">Streptomyces alkaliterrae</name>
    <dbReference type="NCBI Taxonomy" id="2213162"/>
    <lineage>
        <taxon>Bacteria</taxon>
        <taxon>Bacillati</taxon>
        <taxon>Actinomycetota</taxon>
        <taxon>Actinomycetes</taxon>
        <taxon>Kitasatosporales</taxon>
        <taxon>Streptomycetaceae</taxon>
        <taxon>Streptomyces</taxon>
    </lineage>
</organism>
<accession>A0A5P0YN91</accession>
<dbReference type="SUPFAM" id="SSF55729">
    <property type="entry name" value="Acyl-CoA N-acyltransferases (Nat)"/>
    <property type="match status" value="1"/>
</dbReference>
<evidence type="ECO:0000313" key="4">
    <source>
        <dbReference type="EMBL" id="MBB1259385.1"/>
    </source>
</evidence>
<reference evidence="7" key="2">
    <citation type="submission" date="2020-05" db="EMBL/GenBank/DDBJ databases">
        <title>Classification of alakaliphilic streptomycetes isolated from an alkaline soil next to Lonar Crater, India and a proposal for the recognition of Streptomyces alkaliterrae sp. nov.</title>
        <authorList>
            <person name="Golinska P."/>
        </authorList>
    </citation>
    <scope>NUCLEOTIDE SEQUENCE [LARGE SCALE GENOMIC DNA]</scope>
    <source>
        <strain evidence="7">OF8</strain>
    </source>
</reference>
<dbReference type="EMBL" id="JABJXA010000051">
    <property type="protein sequence ID" value="MBB1259385.1"/>
    <property type="molecule type" value="Genomic_DNA"/>
</dbReference>
<protein>
    <submittedName>
        <fullName evidence="5">GNAT family N-acetyltransferase</fullName>
    </submittedName>
</protein>
<dbReference type="PANTHER" id="PTHR43877">
    <property type="entry name" value="AMINOALKYLPHOSPHONATE N-ACETYLTRANSFERASE-RELATED-RELATED"/>
    <property type="match status" value="1"/>
</dbReference>
<dbReference type="OrthoDB" id="9799092at2"/>
<reference evidence="5 6" key="1">
    <citation type="submission" date="2019-10" db="EMBL/GenBank/DDBJ databases">
        <title>Streptomyces sp. nov., a novel actinobacterium isolated from alkaline environment.</title>
        <authorList>
            <person name="Golinska P."/>
        </authorList>
    </citation>
    <scope>NUCLEOTIDE SEQUENCE [LARGE SCALE GENOMIC DNA]</scope>
    <source>
        <strain evidence="5 6">OF1</strain>
    </source>
</reference>
<proteinExistence type="predicted"/>
<evidence type="ECO:0000256" key="1">
    <source>
        <dbReference type="ARBA" id="ARBA00022679"/>
    </source>
</evidence>
<keyword evidence="2" id="KW-0012">Acyltransferase</keyword>
<dbReference type="Proteomes" id="UP000320857">
    <property type="component" value="Unassembled WGS sequence"/>
</dbReference>
<reference evidence="4" key="3">
    <citation type="journal article" name="Syst. Appl. Microbiol.">
        <title>Streptomyces alkaliterrae sp. nov., isolated from an alkaline soil, and emended descriptions of Streptomyces alkaliphilus, Streptomyces calidiresistens and Streptomyces durbertensis.</title>
        <authorList>
            <person name="Swiecimska M."/>
            <person name="Golinska P."/>
            <person name="Nouioui I."/>
            <person name="Wypij M."/>
            <person name="Rai M."/>
            <person name="Sangal V."/>
            <person name="Goodfellow M."/>
        </authorList>
    </citation>
    <scope>NUCLEOTIDE SEQUENCE</scope>
    <source>
        <strain evidence="4">OF8</strain>
    </source>
</reference>
<dbReference type="Proteomes" id="UP000517765">
    <property type="component" value="Unassembled WGS sequence"/>
</dbReference>
<dbReference type="InterPro" id="IPR000182">
    <property type="entry name" value="GNAT_dom"/>
</dbReference>
<dbReference type="EMBL" id="VJYK02000056">
    <property type="protein sequence ID" value="MQS01766.1"/>
    <property type="molecule type" value="Genomic_DNA"/>
</dbReference>
<evidence type="ECO:0000313" key="7">
    <source>
        <dbReference type="Proteomes" id="UP000517765"/>
    </source>
</evidence>
<keyword evidence="1 5" id="KW-0808">Transferase</keyword>
<dbReference type="InterPro" id="IPR016181">
    <property type="entry name" value="Acyl_CoA_acyltransferase"/>
</dbReference>
<dbReference type="CDD" id="cd04301">
    <property type="entry name" value="NAT_SF"/>
    <property type="match status" value="1"/>
</dbReference>
<sequence>MVSLRVLTAEDWLLWEKTRVAALAEAPHAFKSRLDDWHRGGREQWRAQMGIPGSYNVVALRGDDLVGMVRGVPGDGETCELRSLWVRPDLRGEGLGDRLIEAVATWGQKSGFVALKLAVIPGNEPALSLYRRHGFSIAEEAGELLPDGVIRELVMVKRLR</sequence>
<dbReference type="PANTHER" id="PTHR43877:SF2">
    <property type="entry name" value="AMINOALKYLPHOSPHONATE N-ACETYLTRANSFERASE-RELATED"/>
    <property type="match status" value="1"/>
</dbReference>
<keyword evidence="6" id="KW-1185">Reference proteome</keyword>
<name>A0A5P0YN91_9ACTN</name>
<dbReference type="Gene3D" id="3.40.630.30">
    <property type="match status" value="1"/>
</dbReference>
<dbReference type="GO" id="GO:0016747">
    <property type="term" value="F:acyltransferase activity, transferring groups other than amino-acyl groups"/>
    <property type="evidence" value="ECO:0007669"/>
    <property type="project" value="InterPro"/>
</dbReference>
<evidence type="ECO:0000259" key="3">
    <source>
        <dbReference type="PROSITE" id="PS51186"/>
    </source>
</evidence>
<dbReference type="InterPro" id="IPR050832">
    <property type="entry name" value="Bact_Acetyltransf"/>
</dbReference>
<evidence type="ECO:0000313" key="5">
    <source>
        <dbReference type="EMBL" id="MQS01766.1"/>
    </source>
</evidence>
<dbReference type="Pfam" id="PF00583">
    <property type="entry name" value="Acetyltransf_1"/>
    <property type="match status" value="1"/>
</dbReference>
<dbReference type="PROSITE" id="PS51186">
    <property type="entry name" value="GNAT"/>
    <property type="match status" value="1"/>
</dbReference>
<feature type="domain" description="N-acetyltransferase" evidence="3">
    <location>
        <begin position="2"/>
        <end position="160"/>
    </location>
</feature>
<evidence type="ECO:0000256" key="2">
    <source>
        <dbReference type="ARBA" id="ARBA00023315"/>
    </source>
</evidence>
<gene>
    <name evidence="5" type="ORF">FNX44_007755</name>
    <name evidence="4" type="ORF">H3147_11120</name>
</gene>
<comment type="caution">
    <text evidence="5">The sequence shown here is derived from an EMBL/GenBank/DDBJ whole genome shotgun (WGS) entry which is preliminary data.</text>
</comment>